<dbReference type="EMBL" id="JBHUDM010000001">
    <property type="protein sequence ID" value="MFD1640840.1"/>
    <property type="molecule type" value="Genomic_DNA"/>
</dbReference>
<dbReference type="Proteomes" id="UP001597052">
    <property type="component" value="Unassembled WGS sequence"/>
</dbReference>
<dbReference type="PANTHER" id="PTHR46211:SF14">
    <property type="entry name" value="GLYCEROPHOSPHODIESTER PHOSPHODIESTERASE"/>
    <property type="match status" value="1"/>
</dbReference>
<dbReference type="AlphaFoldDB" id="A0ABD6D534"/>
<reference evidence="2 3" key="1">
    <citation type="journal article" date="2019" name="Int. J. Syst. Evol. Microbiol.">
        <title>The Global Catalogue of Microorganisms (GCM) 10K type strain sequencing project: providing services to taxonomists for standard genome sequencing and annotation.</title>
        <authorList>
            <consortium name="The Broad Institute Genomics Platform"/>
            <consortium name="The Broad Institute Genome Sequencing Center for Infectious Disease"/>
            <person name="Wu L."/>
            <person name="Ma J."/>
        </authorList>
    </citation>
    <scope>NUCLEOTIDE SEQUENCE [LARGE SCALE GENOMIC DNA]</scope>
    <source>
        <strain evidence="2 3">CGMCC 1.10593</strain>
    </source>
</reference>
<evidence type="ECO:0000313" key="3">
    <source>
        <dbReference type="Proteomes" id="UP001597052"/>
    </source>
</evidence>
<dbReference type="SUPFAM" id="SSF51695">
    <property type="entry name" value="PLC-like phosphodiesterases"/>
    <property type="match status" value="1"/>
</dbReference>
<evidence type="ECO:0000313" key="2">
    <source>
        <dbReference type="EMBL" id="MFD1640840.1"/>
    </source>
</evidence>
<dbReference type="Pfam" id="PF03009">
    <property type="entry name" value="GDPD"/>
    <property type="match status" value="1"/>
</dbReference>
<protein>
    <submittedName>
        <fullName evidence="2">Glycerophosphodiester phosphodiesterase</fullName>
    </submittedName>
</protein>
<dbReference type="InterPro" id="IPR030395">
    <property type="entry name" value="GP_PDE_dom"/>
</dbReference>
<sequence>MNIDLIAHRGFAGVYPENTIKAVSAASGHRSSDLPESNIPDLIEIDVMPTMENDIIVHHDESLSDHTNTNHHSGINCEYIWELPTKKVIECEIGQSGETIPLLTELLAAIPNHIGVNIEIKNPGSSNVFFDKLLSGQQISVQKDIWGDFVVDLLNIIGQYNNDFLISSFYEAPLALVDELSDYPVAPLLWNSIDRGLKISKRYGAKAVHAPYNMVEQTSFFGDPYYTEGPWEDTKLIETAHDQGHNVNVFTVTTSSEIEELVAAGIDGIIADYPDLLSAAELDS</sequence>
<dbReference type="PROSITE" id="PS51704">
    <property type="entry name" value="GP_PDE"/>
    <property type="match status" value="1"/>
</dbReference>
<evidence type="ECO:0000259" key="1">
    <source>
        <dbReference type="PROSITE" id="PS51704"/>
    </source>
</evidence>
<keyword evidence="3" id="KW-1185">Reference proteome</keyword>
<dbReference type="CDD" id="cd08556">
    <property type="entry name" value="GDPD"/>
    <property type="match status" value="1"/>
</dbReference>
<dbReference type="PANTHER" id="PTHR46211">
    <property type="entry name" value="GLYCEROPHOSPHORYL DIESTER PHOSPHODIESTERASE"/>
    <property type="match status" value="1"/>
</dbReference>
<dbReference type="InterPro" id="IPR017946">
    <property type="entry name" value="PLC-like_Pdiesterase_TIM-brl"/>
</dbReference>
<dbReference type="RefSeq" id="WP_256394534.1">
    <property type="nucleotide sequence ID" value="NZ_JANHDJ010000001.1"/>
</dbReference>
<organism evidence="2 3">
    <name type="scientific">Halohasta litorea</name>
    <dbReference type="NCBI Taxonomy" id="869891"/>
    <lineage>
        <taxon>Archaea</taxon>
        <taxon>Methanobacteriati</taxon>
        <taxon>Methanobacteriota</taxon>
        <taxon>Stenosarchaea group</taxon>
        <taxon>Halobacteria</taxon>
        <taxon>Halobacteriales</taxon>
        <taxon>Haloferacaceae</taxon>
        <taxon>Halohasta</taxon>
    </lineage>
</organism>
<comment type="caution">
    <text evidence="2">The sequence shown here is derived from an EMBL/GenBank/DDBJ whole genome shotgun (WGS) entry which is preliminary data.</text>
</comment>
<proteinExistence type="predicted"/>
<feature type="domain" description="GP-PDE" evidence="1">
    <location>
        <begin position="3"/>
        <end position="281"/>
    </location>
</feature>
<dbReference type="Gene3D" id="3.20.20.190">
    <property type="entry name" value="Phosphatidylinositol (PI) phosphodiesterase"/>
    <property type="match status" value="1"/>
</dbReference>
<accession>A0ABD6D534</accession>
<name>A0ABD6D534_9EURY</name>
<gene>
    <name evidence="2" type="ORF">ACFSBW_02965</name>
</gene>